<protein>
    <submittedName>
        <fullName evidence="1">GrpB family protein</fullName>
    </submittedName>
</protein>
<name>A0A6H0SN50_9MICC</name>
<evidence type="ECO:0000313" key="1">
    <source>
        <dbReference type="EMBL" id="QIV87859.1"/>
    </source>
</evidence>
<keyword evidence="2" id="KW-1185">Reference proteome</keyword>
<proteinExistence type="predicted"/>
<dbReference type="Gene3D" id="3.30.460.10">
    <property type="entry name" value="Beta Polymerase, domain 2"/>
    <property type="match status" value="1"/>
</dbReference>
<reference evidence="1 2" key="1">
    <citation type="submission" date="2018-09" db="EMBL/GenBank/DDBJ databases">
        <title>Glutamicibacter mishrai S5-52T (LMG 29155T = KCTC 39846T).</title>
        <authorList>
            <person name="Das S.K."/>
        </authorList>
    </citation>
    <scope>NUCLEOTIDE SEQUENCE [LARGE SCALE GENOMIC DNA]</scope>
    <source>
        <strain evidence="1 2">S5-52</strain>
    </source>
</reference>
<dbReference type="SUPFAM" id="SSF81301">
    <property type="entry name" value="Nucleotidyltransferase"/>
    <property type="match status" value="1"/>
</dbReference>
<dbReference type="AlphaFoldDB" id="A0A6H0SN50"/>
<dbReference type="Pfam" id="PF04229">
    <property type="entry name" value="GrpB"/>
    <property type="match status" value="1"/>
</dbReference>
<dbReference type="EMBL" id="CP032549">
    <property type="protein sequence ID" value="QIV87859.1"/>
    <property type="molecule type" value="Genomic_DNA"/>
</dbReference>
<dbReference type="Proteomes" id="UP000502331">
    <property type="component" value="Chromosome"/>
</dbReference>
<evidence type="ECO:0000313" key="2">
    <source>
        <dbReference type="Proteomes" id="UP000502331"/>
    </source>
</evidence>
<dbReference type="RefSeq" id="WP_172512411.1">
    <property type="nucleotide sequence ID" value="NZ_CP032549.1"/>
</dbReference>
<dbReference type="InterPro" id="IPR043519">
    <property type="entry name" value="NT_sf"/>
</dbReference>
<accession>A0A6H0SN50</accession>
<organism evidence="1 2">
    <name type="scientific">Glutamicibacter mishrai</name>
    <dbReference type="NCBI Taxonomy" id="1775880"/>
    <lineage>
        <taxon>Bacteria</taxon>
        <taxon>Bacillati</taxon>
        <taxon>Actinomycetota</taxon>
        <taxon>Actinomycetes</taxon>
        <taxon>Micrococcales</taxon>
        <taxon>Micrococcaceae</taxon>
        <taxon>Glutamicibacter</taxon>
    </lineage>
</organism>
<sequence>MHNELVKSEWFGSPGNEPVRLVEHDPDWAIQALDWALRIQRAIGSIAESVEHIGSTAVPGLVAKPVLDLLVVVPNIADEPVYRHSLESLGLVLRQRETDHRFFRPPAGELRTVHVHVCEAGSLWEQEHLVFRDRLRADASLAGAYANLKRGLARSVGHDRLAYSAGKSQFIKDVVDGKWPRDLSV</sequence>
<gene>
    <name evidence="1" type="ORF">D3791_12525</name>
</gene>
<dbReference type="PANTHER" id="PTHR34822">
    <property type="entry name" value="GRPB DOMAIN PROTEIN (AFU_ORTHOLOGUE AFUA_1G01530)"/>
    <property type="match status" value="1"/>
</dbReference>
<dbReference type="InterPro" id="IPR007344">
    <property type="entry name" value="GrpB/CoaE"/>
</dbReference>
<dbReference type="PANTHER" id="PTHR34822:SF1">
    <property type="entry name" value="GRPB FAMILY PROTEIN"/>
    <property type="match status" value="1"/>
</dbReference>